<feature type="compositionally biased region" description="Basic residues" evidence="10">
    <location>
        <begin position="75"/>
        <end position="95"/>
    </location>
</feature>
<evidence type="ECO:0000256" key="7">
    <source>
        <dbReference type="ARBA" id="ARBA00022723"/>
    </source>
</evidence>
<dbReference type="Gene3D" id="3.30.210.10">
    <property type="entry name" value="DNA polymerase, thumb domain"/>
    <property type="match status" value="1"/>
</dbReference>
<dbReference type="InterPro" id="IPR002054">
    <property type="entry name" value="DNA-dir_DNA_pol_X"/>
</dbReference>
<dbReference type="InterPro" id="IPR029398">
    <property type="entry name" value="PolB_thumb"/>
</dbReference>
<gene>
    <name evidence="12" type="primary">AlNc14C89G5627</name>
    <name evidence="12" type="ORF">ALNC14_063750</name>
</gene>
<dbReference type="SUPFAM" id="SSF81585">
    <property type="entry name" value="PsbU/PolX domain-like"/>
    <property type="match status" value="1"/>
</dbReference>
<dbReference type="InterPro" id="IPR043519">
    <property type="entry name" value="NT_sf"/>
</dbReference>
<evidence type="ECO:0000256" key="1">
    <source>
        <dbReference type="ARBA" id="ARBA00004123"/>
    </source>
</evidence>
<reference evidence="12" key="2">
    <citation type="submission" date="2011-02" db="EMBL/GenBank/DDBJ databases">
        <authorList>
            <person name="MacLean D."/>
        </authorList>
    </citation>
    <scope>NUCLEOTIDE SEQUENCE</scope>
</reference>
<protein>
    <recommendedName>
        <fullName evidence="9">DNA polymerase</fullName>
        <ecNumber evidence="9">2.7.7.7</ecNumber>
    </recommendedName>
</protein>
<keyword evidence="3" id="KW-0237">DNA synthesis</keyword>
<dbReference type="InterPro" id="IPR027421">
    <property type="entry name" value="DNA_pol_lamdba_lyase_dom_sf"/>
</dbReference>
<evidence type="ECO:0000256" key="2">
    <source>
        <dbReference type="ARBA" id="ARBA00008323"/>
    </source>
</evidence>
<reference evidence="12" key="1">
    <citation type="journal article" date="2011" name="PLoS Biol.">
        <title>Gene gain and loss during evolution of obligate parasitism in the white rust pathogen of Arabidopsis thaliana.</title>
        <authorList>
            <person name="Kemen E."/>
            <person name="Gardiner A."/>
            <person name="Schultz-Larsen T."/>
            <person name="Kemen A.C."/>
            <person name="Balmuth A.L."/>
            <person name="Robert-Seilaniantz A."/>
            <person name="Bailey K."/>
            <person name="Holub E."/>
            <person name="Studholme D.J."/>
            <person name="Maclean D."/>
            <person name="Jones J.D."/>
        </authorList>
    </citation>
    <scope>NUCLEOTIDE SEQUENCE</scope>
</reference>
<dbReference type="Pfam" id="PF10391">
    <property type="entry name" value="DNA_pol_lambd_f"/>
    <property type="match status" value="1"/>
</dbReference>
<feature type="region of interest" description="Disordered" evidence="10">
    <location>
        <begin position="75"/>
        <end position="101"/>
    </location>
</feature>
<dbReference type="FunFam" id="3.30.210.10:FF:000002">
    <property type="entry name" value="DNA polymerase"/>
    <property type="match status" value="1"/>
</dbReference>
<evidence type="ECO:0000256" key="3">
    <source>
        <dbReference type="ARBA" id="ARBA00022634"/>
    </source>
</evidence>
<comment type="catalytic activity">
    <reaction evidence="9">
        <text>DNA(n) + a 2'-deoxyribonucleoside 5'-triphosphate = DNA(n+1) + diphosphate</text>
        <dbReference type="Rhea" id="RHEA:22508"/>
        <dbReference type="Rhea" id="RHEA-COMP:17339"/>
        <dbReference type="Rhea" id="RHEA-COMP:17340"/>
        <dbReference type="ChEBI" id="CHEBI:33019"/>
        <dbReference type="ChEBI" id="CHEBI:61560"/>
        <dbReference type="ChEBI" id="CHEBI:173112"/>
        <dbReference type="EC" id="2.7.7.7"/>
    </reaction>
</comment>
<dbReference type="Gene3D" id="3.30.460.10">
    <property type="entry name" value="Beta Polymerase, domain 2"/>
    <property type="match status" value="1"/>
</dbReference>
<dbReference type="PANTHER" id="PTHR11276:SF28">
    <property type="entry name" value="DNA POLYMERASE LAMBDA"/>
    <property type="match status" value="1"/>
</dbReference>
<comment type="function">
    <text evidence="9">DNA polymerase that functions in several pathways of DNA repair. Involved in base excision repair (BER) responsible for repair of lesions that give rise to abasic (AP) sites in DNA. Also contributes to DNA double-strand break repair by non-homologous end joining and homologous recombination. Has both template-dependent and template-independent (terminal transferase) DNA polymerase activities. Has also a 5'-deoxyribose-5-phosphate lyase (dRP lyase) activity.</text>
</comment>
<dbReference type="EC" id="2.7.7.7" evidence="9"/>
<dbReference type="InterPro" id="IPR037160">
    <property type="entry name" value="DNA_Pol_thumb_sf"/>
</dbReference>
<keyword evidence="6" id="KW-0235">DNA replication</keyword>
<sequence length="621" mass="71600">MHDASEVERKEQNLLEGRRVFLVPIGADISRKRLEIFRKNIERLGGTVLCSQTNELSREELSVLPKAAASSLTHKPRKRFKVSRTKRKEIKRMRQRSTGTSPMRKTIWEVIDTAVVSSRIDIEHLLAVYKLQSLPAGIASYTPEWITFMIKVKRHPNTAEIEKHHLIWPTKQDTQSDAKEVDSMQAVDAPQVFSKSSTESDNESISLELPEPDRPELHLQMQKLQMEKSQLVRKHAKIFYKNNPKFKAISSFTSDTKTNTSANFVCQRTSLTHQNLNSHLTGPLEELIEFLHIEKDQWRVNSYKKVVGSLKVMQVRLSTVKDIQGLWWAKGRMYSRVAELLETGRMEKLEAKRRNPRLQTMLSFARIWGVGPTTAIKLYDLGFRTLADLEEAGSSVLSQQQRIGLRHYDDFLKKIPREEVKQIESIVVDEVHQILPRANAMACGSYRRGKEISGDCDILITDPDEEECGLLPELLVRLRHKNFITDDLTQVSDHHMGRCDSYMGVCRVNEHLPHRRLDIKVYPRRFYPFALLYFTGSDHFNRSMRLYAKKRGYSLSDRFLKPVMRASGHQIDIGDFVKCTNEAEIFIALGLEYKDPLERNCFDVCFLKENEGSAKGIGKRC</sequence>
<dbReference type="InterPro" id="IPR018944">
    <property type="entry name" value="DNA_pol_lambd_fingers_domain"/>
</dbReference>
<comment type="similarity">
    <text evidence="2 9">Belongs to the DNA polymerase type-X family.</text>
</comment>
<evidence type="ECO:0000256" key="5">
    <source>
        <dbReference type="ARBA" id="ARBA00022695"/>
    </source>
</evidence>
<keyword evidence="4 9" id="KW-0808">Transferase</keyword>
<dbReference type="AlphaFoldDB" id="F0WG97"/>
<evidence type="ECO:0000256" key="9">
    <source>
        <dbReference type="RuleBase" id="RU366014"/>
    </source>
</evidence>
<dbReference type="FunFam" id="1.10.150.20:FF:000010">
    <property type="entry name" value="DNA polymerase lambda"/>
    <property type="match status" value="1"/>
</dbReference>
<evidence type="ECO:0000259" key="11">
    <source>
        <dbReference type="SMART" id="SM00483"/>
    </source>
</evidence>
<dbReference type="SMART" id="SM00483">
    <property type="entry name" value="POLXc"/>
    <property type="match status" value="1"/>
</dbReference>
<dbReference type="SUPFAM" id="SSF81301">
    <property type="entry name" value="Nucleotidyltransferase"/>
    <property type="match status" value="1"/>
</dbReference>
<dbReference type="GO" id="GO:0003677">
    <property type="term" value="F:DNA binding"/>
    <property type="evidence" value="ECO:0007669"/>
    <property type="project" value="UniProtKB-UniRule"/>
</dbReference>
<feature type="domain" description="DNA-directed DNA polymerase X" evidence="11">
    <location>
        <begin position="275"/>
        <end position="600"/>
    </location>
</feature>
<accession>F0WG97</accession>
<dbReference type="InterPro" id="IPR002008">
    <property type="entry name" value="DNA_pol_X_beta-like"/>
</dbReference>
<keyword evidence="8 9" id="KW-0539">Nucleus</keyword>
<evidence type="ECO:0000256" key="4">
    <source>
        <dbReference type="ARBA" id="ARBA00022679"/>
    </source>
</evidence>
<evidence type="ECO:0000256" key="10">
    <source>
        <dbReference type="SAM" id="MobiDB-lite"/>
    </source>
</evidence>
<dbReference type="InterPro" id="IPR022312">
    <property type="entry name" value="DNA_pol_X"/>
</dbReference>
<evidence type="ECO:0000256" key="8">
    <source>
        <dbReference type="ARBA" id="ARBA00023242"/>
    </source>
</evidence>
<dbReference type="SUPFAM" id="SSF47802">
    <property type="entry name" value="DNA polymerase beta, N-terminal domain-like"/>
    <property type="match status" value="1"/>
</dbReference>
<dbReference type="GO" id="GO:0005634">
    <property type="term" value="C:nucleus"/>
    <property type="evidence" value="ECO:0007669"/>
    <property type="project" value="UniProtKB-SubCell"/>
</dbReference>
<keyword evidence="7" id="KW-0479">Metal-binding</keyword>
<dbReference type="EMBL" id="FR824134">
    <property type="protein sequence ID" value="CCA20232.1"/>
    <property type="molecule type" value="Genomic_DNA"/>
</dbReference>
<keyword evidence="9" id="KW-0234">DNA repair</keyword>
<dbReference type="Pfam" id="PF14791">
    <property type="entry name" value="DNA_pol_B_thumb"/>
    <property type="match status" value="1"/>
</dbReference>
<dbReference type="Pfam" id="PF14792">
    <property type="entry name" value="DNA_pol_B_palm"/>
    <property type="match status" value="1"/>
</dbReference>
<keyword evidence="9" id="KW-0239">DNA-directed DNA polymerase</keyword>
<dbReference type="PRINTS" id="PR00870">
    <property type="entry name" value="DNAPOLXBETA"/>
</dbReference>
<proteinExistence type="inferred from homology"/>
<dbReference type="InterPro" id="IPR028207">
    <property type="entry name" value="DNA_pol_B_palm_palm"/>
</dbReference>
<keyword evidence="9" id="KW-0227">DNA damage</keyword>
<dbReference type="GO" id="GO:0046872">
    <property type="term" value="F:metal ion binding"/>
    <property type="evidence" value="ECO:0007669"/>
    <property type="project" value="UniProtKB-UniRule"/>
</dbReference>
<comment type="subcellular location">
    <subcellularLocation>
        <location evidence="1 9">Nucleus</location>
    </subcellularLocation>
</comment>
<dbReference type="GO" id="GO:0006303">
    <property type="term" value="P:double-strand break repair via nonhomologous end joining"/>
    <property type="evidence" value="ECO:0007669"/>
    <property type="project" value="TreeGrafter"/>
</dbReference>
<organism evidence="12">
    <name type="scientific">Albugo laibachii Nc14</name>
    <dbReference type="NCBI Taxonomy" id="890382"/>
    <lineage>
        <taxon>Eukaryota</taxon>
        <taxon>Sar</taxon>
        <taxon>Stramenopiles</taxon>
        <taxon>Oomycota</taxon>
        <taxon>Peronosporomycetes</taxon>
        <taxon>Albuginales</taxon>
        <taxon>Albuginaceae</taxon>
        <taxon>Albugo</taxon>
    </lineage>
</organism>
<dbReference type="PANTHER" id="PTHR11276">
    <property type="entry name" value="DNA POLYMERASE TYPE-X FAMILY MEMBER"/>
    <property type="match status" value="1"/>
</dbReference>
<dbReference type="CDD" id="cd00141">
    <property type="entry name" value="NT_POLXc"/>
    <property type="match status" value="1"/>
</dbReference>
<dbReference type="Gene3D" id="1.10.150.20">
    <property type="entry name" value="5' to 3' exonuclease, C-terminal subdomain"/>
    <property type="match status" value="1"/>
</dbReference>
<dbReference type="GO" id="GO:0003887">
    <property type="term" value="F:DNA-directed DNA polymerase activity"/>
    <property type="evidence" value="ECO:0007669"/>
    <property type="project" value="UniProtKB-UniRule"/>
</dbReference>
<name>F0WG97_9STRA</name>
<evidence type="ECO:0000256" key="6">
    <source>
        <dbReference type="ARBA" id="ARBA00022705"/>
    </source>
</evidence>
<dbReference type="HOGENOM" id="CLU_008698_6_0_1"/>
<dbReference type="Gene3D" id="1.10.150.110">
    <property type="entry name" value="DNA polymerase beta, N-terminal domain-like"/>
    <property type="match status" value="1"/>
</dbReference>
<evidence type="ECO:0000313" key="12">
    <source>
        <dbReference type="EMBL" id="CCA20232.1"/>
    </source>
</evidence>
<keyword evidence="5 9" id="KW-0548">Nucleotidyltransferase</keyword>
<dbReference type="PRINTS" id="PR00869">
    <property type="entry name" value="DNAPOLX"/>
</dbReference>